<dbReference type="EMBL" id="JAFREP010000038">
    <property type="protein sequence ID" value="MBO1322512.1"/>
    <property type="molecule type" value="Genomic_DNA"/>
</dbReference>
<feature type="repeat" description="WD" evidence="1">
    <location>
        <begin position="289"/>
        <end position="330"/>
    </location>
</feature>
<proteinExistence type="predicted"/>
<comment type="caution">
    <text evidence="2">The sequence shown here is derived from an EMBL/GenBank/DDBJ whole genome shotgun (WGS) entry which is preliminary data.</text>
</comment>
<dbReference type="AlphaFoldDB" id="A0A8J7QDG3"/>
<dbReference type="SMART" id="SM00320">
    <property type="entry name" value="WD40"/>
    <property type="match status" value="2"/>
</dbReference>
<evidence type="ECO:0000313" key="3">
    <source>
        <dbReference type="Proteomes" id="UP000664417"/>
    </source>
</evidence>
<evidence type="ECO:0000256" key="1">
    <source>
        <dbReference type="PROSITE-ProRule" id="PRU00221"/>
    </source>
</evidence>
<dbReference type="PANTHER" id="PTHR19879">
    <property type="entry name" value="TRANSCRIPTION INITIATION FACTOR TFIID"/>
    <property type="match status" value="1"/>
</dbReference>
<dbReference type="Gene3D" id="2.130.10.10">
    <property type="entry name" value="YVTN repeat-like/Quinoprotein amine dehydrogenase"/>
    <property type="match status" value="2"/>
</dbReference>
<dbReference type="Pfam" id="PF00400">
    <property type="entry name" value="WD40"/>
    <property type="match status" value="1"/>
</dbReference>
<dbReference type="SUPFAM" id="SSF50998">
    <property type="entry name" value="Quinoprotein alcohol dehydrogenase-like"/>
    <property type="match status" value="1"/>
</dbReference>
<evidence type="ECO:0000313" key="2">
    <source>
        <dbReference type="EMBL" id="MBO1322512.1"/>
    </source>
</evidence>
<dbReference type="Proteomes" id="UP000664417">
    <property type="component" value="Unassembled WGS sequence"/>
</dbReference>
<dbReference type="PROSITE" id="PS50082">
    <property type="entry name" value="WD_REPEATS_2"/>
    <property type="match status" value="1"/>
</dbReference>
<protein>
    <recommendedName>
        <fullName evidence="4">WD40 repeat domain-containing protein</fullName>
    </recommendedName>
</protein>
<accession>A0A8J7QDG3</accession>
<keyword evidence="3" id="KW-1185">Reference proteome</keyword>
<evidence type="ECO:0008006" key="4">
    <source>
        <dbReference type="Google" id="ProtNLM"/>
    </source>
</evidence>
<keyword evidence="1" id="KW-0853">WD repeat</keyword>
<dbReference type="RefSeq" id="WP_207862484.1">
    <property type="nucleotide sequence ID" value="NZ_JAFREP010000038.1"/>
</dbReference>
<dbReference type="GO" id="GO:0006367">
    <property type="term" value="P:transcription initiation at RNA polymerase II promoter"/>
    <property type="evidence" value="ECO:0007669"/>
    <property type="project" value="TreeGrafter"/>
</dbReference>
<name>A0A8J7QDG3_9BACT</name>
<dbReference type="InterPro" id="IPR011047">
    <property type="entry name" value="Quinoprotein_ADH-like_sf"/>
</dbReference>
<reference evidence="2" key="1">
    <citation type="submission" date="2021-03" db="EMBL/GenBank/DDBJ databases">
        <authorList>
            <person name="Wang G."/>
        </authorList>
    </citation>
    <scope>NUCLEOTIDE SEQUENCE</scope>
    <source>
        <strain evidence="2">KCTC 12899</strain>
    </source>
</reference>
<gene>
    <name evidence="2" type="ORF">J3U88_28825</name>
</gene>
<sequence>MDLTACYSFGGPIAKVFFSPRGNQLLILAADKNHNAVLTLQDQELIPAYTFGNPSDPRLFDAAFHPSLPLLATAGAERMIEIHDSATGQKLRELGTPPAADTQPGYTSLAFDARGERLFAARWGSEGTDVFNFSDGRLAFTYWGRGSMDTLALHPEAQLMANTLFEQGACAVRFLHLDRENLVPLNVELENFMDTPHLAWSPDGAYLAALGGFPGPEVCVFRFPECEQVLEWYGEDDVPPPAQPWTLSHHTPLVAQQAFSADGTTLWCPGASGNLVAVDLGSGQVARRVPAHREAVCAIQAHHASGRMASAGRDGRVCLWKTPKNEPVTADLKASRTQGFLARARPTTPFPRQEDLAVIEAP</sequence>
<dbReference type="InterPro" id="IPR015943">
    <property type="entry name" value="WD40/YVTN_repeat-like_dom_sf"/>
</dbReference>
<dbReference type="InterPro" id="IPR001680">
    <property type="entry name" value="WD40_rpt"/>
</dbReference>
<dbReference type="PANTHER" id="PTHR19879:SF1">
    <property type="entry name" value="CANNONBALL-RELATED"/>
    <property type="match status" value="1"/>
</dbReference>
<organism evidence="2 3">
    <name type="scientific">Acanthopleuribacter pedis</name>
    <dbReference type="NCBI Taxonomy" id="442870"/>
    <lineage>
        <taxon>Bacteria</taxon>
        <taxon>Pseudomonadati</taxon>
        <taxon>Acidobacteriota</taxon>
        <taxon>Holophagae</taxon>
        <taxon>Acanthopleuribacterales</taxon>
        <taxon>Acanthopleuribacteraceae</taxon>
        <taxon>Acanthopleuribacter</taxon>
    </lineage>
</organism>